<evidence type="ECO:0000313" key="2">
    <source>
        <dbReference type="Proteomes" id="UP001215280"/>
    </source>
</evidence>
<organism evidence="1 2">
    <name type="scientific">Mycena maculata</name>
    <dbReference type="NCBI Taxonomy" id="230809"/>
    <lineage>
        <taxon>Eukaryota</taxon>
        <taxon>Fungi</taxon>
        <taxon>Dikarya</taxon>
        <taxon>Basidiomycota</taxon>
        <taxon>Agaricomycotina</taxon>
        <taxon>Agaricomycetes</taxon>
        <taxon>Agaricomycetidae</taxon>
        <taxon>Agaricales</taxon>
        <taxon>Marasmiineae</taxon>
        <taxon>Mycenaceae</taxon>
        <taxon>Mycena</taxon>
    </lineage>
</organism>
<proteinExistence type="predicted"/>
<dbReference type="AlphaFoldDB" id="A0AAD7NPD6"/>
<feature type="non-terminal residue" evidence="1">
    <location>
        <position position="54"/>
    </location>
</feature>
<keyword evidence="2" id="KW-1185">Reference proteome</keyword>
<name>A0AAD7NPD6_9AGAR</name>
<evidence type="ECO:0000313" key="1">
    <source>
        <dbReference type="EMBL" id="KAJ7769565.1"/>
    </source>
</evidence>
<reference evidence="1" key="1">
    <citation type="submission" date="2023-03" db="EMBL/GenBank/DDBJ databases">
        <title>Massive genome expansion in bonnet fungi (Mycena s.s.) driven by repeated elements and novel gene families across ecological guilds.</title>
        <authorList>
            <consortium name="Lawrence Berkeley National Laboratory"/>
            <person name="Harder C.B."/>
            <person name="Miyauchi S."/>
            <person name="Viragh M."/>
            <person name="Kuo A."/>
            <person name="Thoen E."/>
            <person name="Andreopoulos B."/>
            <person name="Lu D."/>
            <person name="Skrede I."/>
            <person name="Drula E."/>
            <person name="Henrissat B."/>
            <person name="Morin E."/>
            <person name="Kohler A."/>
            <person name="Barry K."/>
            <person name="LaButti K."/>
            <person name="Morin E."/>
            <person name="Salamov A."/>
            <person name="Lipzen A."/>
            <person name="Mereny Z."/>
            <person name="Hegedus B."/>
            <person name="Baldrian P."/>
            <person name="Stursova M."/>
            <person name="Weitz H."/>
            <person name="Taylor A."/>
            <person name="Grigoriev I.V."/>
            <person name="Nagy L.G."/>
            <person name="Martin F."/>
            <person name="Kauserud H."/>
        </authorList>
    </citation>
    <scope>NUCLEOTIDE SEQUENCE</scope>
    <source>
        <strain evidence="1">CBHHK188m</strain>
    </source>
</reference>
<accession>A0AAD7NPD6</accession>
<gene>
    <name evidence="1" type="ORF">DFH07DRAFT_735988</name>
</gene>
<sequence length="54" mass="5812">VVPNAHGSSTMGHYYLDLVEKNGVFLQATVDGGSETGELYAAHIALRLVEVPHF</sequence>
<comment type="caution">
    <text evidence="1">The sequence shown here is derived from an EMBL/GenBank/DDBJ whole genome shotgun (WGS) entry which is preliminary data.</text>
</comment>
<dbReference type="EMBL" id="JARJLG010000025">
    <property type="protein sequence ID" value="KAJ7769565.1"/>
    <property type="molecule type" value="Genomic_DNA"/>
</dbReference>
<dbReference type="Proteomes" id="UP001215280">
    <property type="component" value="Unassembled WGS sequence"/>
</dbReference>
<protein>
    <submittedName>
        <fullName evidence="1">Uncharacterized protein</fullName>
    </submittedName>
</protein>